<protein>
    <submittedName>
        <fullName evidence="2">PRiA4b ORF-3-like protein</fullName>
    </submittedName>
</protein>
<evidence type="ECO:0000313" key="2">
    <source>
        <dbReference type="EMBL" id="TQM90409.1"/>
    </source>
</evidence>
<evidence type="ECO:0000259" key="1">
    <source>
        <dbReference type="Pfam" id="PF07929"/>
    </source>
</evidence>
<sequence>MDALGEIIQLKVRLLGISPMIWRRAMVPTTMTLHELHGVLQVAMGWESIHLYAFDIYAVQYGSFELMMGSPRVPLAQFSFRKNGKFSYTYDMGDGWVHEIRIESVSAADPKQSYPLCVGGSGACPPEECGGPQGYLERRDEADGYGAWQDFGVMAEWLDDLIKRDTTDLTVRDVLTDEVEAAMQRVVAREPYQAGKFSRKLVNQAFRDGRHRDLMHQQFG</sequence>
<dbReference type="RefSeq" id="WP_142084867.1">
    <property type="nucleotide sequence ID" value="NZ_VFPT01000002.1"/>
</dbReference>
<accession>A0A543K5R7</accession>
<reference evidence="2 3" key="1">
    <citation type="submission" date="2019-06" db="EMBL/GenBank/DDBJ databases">
        <title>Genomic Encyclopedia of Archaeal and Bacterial Type Strains, Phase II (KMG-II): from individual species to whole genera.</title>
        <authorList>
            <person name="Goeker M."/>
        </authorList>
    </citation>
    <scope>NUCLEOTIDE SEQUENCE [LARGE SCALE GENOMIC DNA]</scope>
    <source>
        <strain evidence="2 3">DSM 18423</strain>
    </source>
</reference>
<comment type="caution">
    <text evidence="2">The sequence shown here is derived from an EMBL/GenBank/DDBJ whole genome shotgun (WGS) entry which is preliminary data.</text>
</comment>
<feature type="domain" description="Plasmid pRiA4b Orf3-like" evidence="1">
    <location>
        <begin position="7"/>
        <end position="139"/>
    </location>
</feature>
<dbReference type="InterPro" id="IPR024047">
    <property type="entry name" value="MM3350-like_sf"/>
</dbReference>
<dbReference type="Pfam" id="PF07929">
    <property type="entry name" value="PRiA4_ORF3"/>
    <property type="match status" value="1"/>
</dbReference>
<dbReference type="OrthoDB" id="9816539at2"/>
<dbReference type="InterPro" id="IPR012912">
    <property type="entry name" value="Plasmid_pRiA4b_Orf3-like"/>
</dbReference>
<dbReference type="AlphaFoldDB" id="A0A543K5R7"/>
<dbReference type="PANTHER" id="PTHR41878">
    <property type="entry name" value="LEXA REPRESSOR-RELATED"/>
    <property type="match status" value="1"/>
</dbReference>
<proteinExistence type="predicted"/>
<gene>
    <name evidence="2" type="ORF">BD293_3789</name>
</gene>
<dbReference type="Gene3D" id="3.10.290.30">
    <property type="entry name" value="MM3350-like"/>
    <property type="match status" value="1"/>
</dbReference>
<name>A0A543K5R7_9RHOB</name>
<dbReference type="PANTHER" id="PTHR41878:SF1">
    <property type="entry name" value="TNPR PROTEIN"/>
    <property type="match status" value="1"/>
</dbReference>
<organism evidence="2 3">
    <name type="scientific">Roseinatronobacter monicus</name>
    <dbReference type="NCBI Taxonomy" id="393481"/>
    <lineage>
        <taxon>Bacteria</taxon>
        <taxon>Pseudomonadati</taxon>
        <taxon>Pseudomonadota</taxon>
        <taxon>Alphaproteobacteria</taxon>
        <taxon>Rhodobacterales</taxon>
        <taxon>Paracoccaceae</taxon>
        <taxon>Roseinatronobacter</taxon>
    </lineage>
</organism>
<keyword evidence="3" id="KW-1185">Reference proteome</keyword>
<dbReference type="EMBL" id="VFPT01000002">
    <property type="protein sequence ID" value="TQM90409.1"/>
    <property type="molecule type" value="Genomic_DNA"/>
</dbReference>
<dbReference type="Proteomes" id="UP000320582">
    <property type="component" value="Unassembled WGS sequence"/>
</dbReference>
<dbReference type="SUPFAM" id="SSF159941">
    <property type="entry name" value="MM3350-like"/>
    <property type="match status" value="1"/>
</dbReference>
<evidence type="ECO:0000313" key="3">
    <source>
        <dbReference type="Proteomes" id="UP000320582"/>
    </source>
</evidence>